<protein>
    <submittedName>
        <fullName evidence="1">Uncharacterized protein</fullName>
    </submittedName>
</protein>
<proteinExistence type="predicted"/>
<keyword evidence="2" id="KW-1185">Reference proteome</keyword>
<name>A0ABR3N6D5_9TELE</name>
<dbReference type="EMBL" id="JAYMGO010000006">
    <property type="protein sequence ID" value="KAL1272505.1"/>
    <property type="molecule type" value="Genomic_DNA"/>
</dbReference>
<reference evidence="1 2" key="1">
    <citation type="submission" date="2023-09" db="EMBL/GenBank/DDBJ databases">
        <authorList>
            <person name="Wang M."/>
        </authorList>
    </citation>
    <scope>NUCLEOTIDE SEQUENCE [LARGE SCALE GENOMIC DNA]</scope>
    <source>
        <strain evidence="1">GT-2023</strain>
        <tissue evidence="1">Liver</tissue>
    </source>
</reference>
<sequence length="83" mass="9453">MVDPTGERQLQPVGSHKLLSNEVRIKDGGMKEEGLIEVGQMIRLPRCCWRARSALLRGSYFNDIIHPQHTATGKERKRKKGEL</sequence>
<comment type="caution">
    <text evidence="1">The sequence shown here is derived from an EMBL/GenBank/DDBJ whole genome shotgun (WGS) entry which is preliminary data.</text>
</comment>
<evidence type="ECO:0000313" key="2">
    <source>
        <dbReference type="Proteomes" id="UP001558613"/>
    </source>
</evidence>
<organism evidence="1 2">
    <name type="scientific">Cirrhinus molitorella</name>
    <name type="common">mud carp</name>
    <dbReference type="NCBI Taxonomy" id="172907"/>
    <lineage>
        <taxon>Eukaryota</taxon>
        <taxon>Metazoa</taxon>
        <taxon>Chordata</taxon>
        <taxon>Craniata</taxon>
        <taxon>Vertebrata</taxon>
        <taxon>Euteleostomi</taxon>
        <taxon>Actinopterygii</taxon>
        <taxon>Neopterygii</taxon>
        <taxon>Teleostei</taxon>
        <taxon>Ostariophysi</taxon>
        <taxon>Cypriniformes</taxon>
        <taxon>Cyprinidae</taxon>
        <taxon>Labeoninae</taxon>
        <taxon>Labeonini</taxon>
        <taxon>Cirrhinus</taxon>
    </lineage>
</organism>
<evidence type="ECO:0000313" key="1">
    <source>
        <dbReference type="EMBL" id="KAL1272505.1"/>
    </source>
</evidence>
<accession>A0ABR3N6D5</accession>
<gene>
    <name evidence="1" type="ORF">QQF64_028367</name>
</gene>
<dbReference type="Proteomes" id="UP001558613">
    <property type="component" value="Unassembled WGS sequence"/>
</dbReference>